<dbReference type="NCBIfam" id="TIGR03860">
    <property type="entry name" value="FMN_nitrolo"/>
    <property type="match status" value="1"/>
</dbReference>
<keyword evidence="4" id="KW-0503">Monooxygenase</keyword>
<feature type="domain" description="Luciferase-like" evidence="7">
    <location>
        <begin position="28"/>
        <end position="336"/>
    </location>
</feature>
<dbReference type="CDD" id="cd01095">
    <property type="entry name" value="Nitrilotriacetate_monoxgenase"/>
    <property type="match status" value="1"/>
</dbReference>
<dbReference type="GO" id="GO:0016705">
    <property type="term" value="F:oxidoreductase activity, acting on paired donors, with incorporation or reduction of molecular oxygen"/>
    <property type="evidence" value="ECO:0007669"/>
    <property type="project" value="InterPro"/>
</dbReference>
<dbReference type="PANTHER" id="PTHR30011:SF16">
    <property type="entry name" value="C2H2 FINGER DOMAIN TRANSCRIPTION FACTOR (EUROFUNG)-RELATED"/>
    <property type="match status" value="1"/>
</dbReference>
<dbReference type="Proteomes" id="UP000078437">
    <property type="component" value="Chromosome"/>
</dbReference>
<comment type="similarity">
    <text evidence="5">Belongs to the NtaA/SnaA/DszA monooxygenase family.</text>
</comment>
<dbReference type="InterPro" id="IPR036661">
    <property type="entry name" value="Luciferase-like_sf"/>
</dbReference>
<evidence type="ECO:0000313" key="9">
    <source>
        <dbReference type="Proteomes" id="UP000078437"/>
    </source>
</evidence>
<evidence type="ECO:0000256" key="2">
    <source>
        <dbReference type="ARBA" id="ARBA00022643"/>
    </source>
</evidence>
<reference evidence="8 9" key="1">
    <citation type="journal article" date="2016" name="Int. J. Syst. Evol. Microbiol.">
        <title>Agromyces aureus sp. nov., isolated from the rhizosphere of Salix caprea L. grown in a heavy-metal-contaminated soil.</title>
        <authorList>
            <person name="Corretto E."/>
            <person name="Antonielli L."/>
            <person name="Sessitsch A."/>
            <person name="Compant S."/>
            <person name="Gorfer M."/>
            <person name="Kuffner M."/>
            <person name="Brader G."/>
        </authorList>
    </citation>
    <scope>NUCLEOTIDE SEQUENCE [LARGE SCALE GENOMIC DNA]</scope>
    <source>
        <strain evidence="8 9">AR33</strain>
    </source>
</reference>
<feature type="binding site" evidence="6">
    <location>
        <position position="151"/>
    </location>
    <ligand>
        <name>FMN</name>
        <dbReference type="ChEBI" id="CHEBI:58210"/>
    </ligand>
</feature>
<evidence type="ECO:0000256" key="1">
    <source>
        <dbReference type="ARBA" id="ARBA00022630"/>
    </source>
</evidence>
<keyword evidence="9" id="KW-1185">Reference proteome</keyword>
<dbReference type="InterPro" id="IPR011251">
    <property type="entry name" value="Luciferase-like_dom"/>
</dbReference>
<evidence type="ECO:0000256" key="5">
    <source>
        <dbReference type="ARBA" id="ARBA00033748"/>
    </source>
</evidence>
<sequence>MADAKRQVHLAAHFPGVNNTTLWADPLHRSQIDFSAFEHFGRTAERGRFDYVFLAEGLRLREHKGQLHELDVVGRPNTLAVLTALAAVTEHIGLVGTLNATFNEPYELARQLSTLDHLSGGRAGWNVVTSSDAFHGANFRRGGFLDHGDRYHRANEFVSLAKELWDSWTADAIVADRATGRFLAEDAADAGAFAHRGAQFDVRGRFATPASPQRYPVIVQAGDSADGRDFASEHAEVIFSRHSAFDEARTFYADVKGRLAGWGRTEDSLKILPAVTFAIGDTQAEAEEVAREVSLAQVTRRNAITVLEQLWGTDLTSYDADGPLPAFDPGEGPADTVSGKITKGWAPRFPNAVQIAQAWRAQSEAEGLSIRELVIKVAGRQSFIGTPSHVASELDRYVQERATDGFVVVGTTSPHGLDAFVDRVVPELQERGVYRTEYEPGATLRQNLELPEPGARVAAVRDAEEEVRRVG</sequence>
<dbReference type="RefSeq" id="WP_067872722.1">
    <property type="nucleotide sequence ID" value="NZ_CP013979.1"/>
</dbReference>
<proteinExistence type="inferred from homology"/>
<reference evidence="9" key="2">
    <citation type="submission" date="2016-01" db="EMBL/GenBank/DDBJ databases">
        <title>Complete genome sequence of Agromyces aureus AR33T and comparison with related organisms.</title>
        <authorList>
            <person name="Corretto E."/>
            <person name="Antonielli L."/>
            <person name="Sessitsch A."/>
            <person name="Brader G."/>
        </authorList>
    </citation>
    <scope>NUCLEOTIDE SEQUENCE [LARGE SCALE GENOMIC DNA]</scope>
    <source>
        <strain evidence="9">AR33</strain>
    </source>
</reference>
<dbReference type="AlphaFoldDB" id="A0A191WC07"/>
<dbReference type="EMBL" id="CP013979">
    <property type="protein sequence ID" value="ANJ25791.1"/>
    <property type="molecule type" value="Genomic_DNA"/>
</dbReference>
<evidence type="ECO:0000313" key="8">
    <source>
        <dbReference type="EMBL" id="ANJ25791.1"/>
    </source>
</evidence>
<dbReference type="STRING" id="453304.ATC03_02475"/>
<dbReference type="PIRSF" id="PIRSF000337">
    <property type="entry name" value="NTA_MOA"/>
    <property type="match status" value="1"/>
</dbReference>
<evidence type="ECO:0000256" key="3">
    <source>
        <dbReference type="ARBA" id="ARBA00023002"/>
    </source>
</evidence>
<dbReference type="GO" id="GO:0004497">
    <property type="term" value="F:monooxygenase activity"/>
    <property type="evidence" value="ECO:0007669"/>
    <property type="project" value="UniProtKB-KW"/>
</dbReference>
<dbReference type="Pfam" id="PF00296">
    <property type="entry name" value="Bac_luciferase"/>
    <property type="match status" value="1"/>
</dbReference>
<dbReference type="InterPro" id="IPR016215">
    <property type="entry name" value="NTA_MOA"/>
</dbReference>
<evidence type="ECO:0000256" key="4">
    <source>
        <dbReference type="ARBA" id="ARBA00023033"/>
    </source>
</evidence>
<feature type="binding site" evidence="6">
    <location>
        <position position="224"/>
    </location>
    <ligand>
        <name>FMN</name>
        <dbReference type="ChEBI" id="CHEBI:58210"/>
    </ligand>
</feature>
<evidence type="ECO:0000259" key="7">
    <source>
        <dbReference type="Pfam" id="PF00296"/>
    </source>
</evidence>
<dbReference type="SUPFAM" id="SSF51679">
    <property type="entry name" value="Bacterial luciferase-like"/>
    <property type="match status" value="1"/>
</dbReference>
<organism evidence="8 9">
    <name type="scientific">Agromyces aureus</name>
    <dbReference type="NCBI Taxonomy" id="453304"/>
    <lineage>
        <taxon>Bacteria</taxon>
        <taxon>Bacillati</taxon>
        <taxon>Actinomycetota</taxon>
        <taxon>Actinomycetes</taxon>
        <taxon>Micrococcales</taxon>
        <taxon>Microbacteriaceae</taxon>
        <taxon>Agromyces</taxon>
    </lineage>
</organism>
<dbReference type="PANTHER" id="PTHR30011">
    <property type="entry name" value="ALKANESULFONATE MONOOXYGENASE-RELATED"/>
    <property type="match status" value="1"/>
</dbReference>
<feature type="binding site" evidence="6">
    <location>
        <position position="97"/>
    </location>
    <ligand>
        <name>FMN</name>
        <dbReference type="ChEBI" id="CHEBI:58210"/>
    </ligand>
</feature>
<keyword evidence="2 6" id="KW-0288">FMN</keyword>
<keyword evidence="1 6" id="KW-0285">Flavoprotein</keyword>
<dbReference type="OrthoDB" id="3265338at2"/>
<keyword evidence="3" id="KW-0560">Oxidoreductase</keyword>
<feature type="binding site" evidence="6">
    <location>
        <position position="147"/>
    </location>
    <ligand>
        <name>FMN</name>
        <dbReference type="ChEBI" id="CHEBI:58210"/>
    </ligand>
</feature>
<evidence type="ECO:0000256" key="6">
    <source>
        <dbReference type="PIRSR" id="PIRSR000337-1"/>
    </source>
</evidence>
<name>A0A191WC07_9MICO</name>
<dbReference type="InterPro" id="IPR051260">
    <property type="entry name" value="Diverse_substr_monoxygenases"/>
</dbReference>
<dbReference type="Gene3D" id="3.20.20.30">
    <property type="entry name" value="Luciferase-like domain"/>
    <property type="match status" value="1"/>
</dbReference>
<gene>
    <name evidence="8" type="ORF">ATC03_02475</name>
</gene>
<dbReference type="KEGG" id="agy:ATC03_02475"/>
<protein>
    <submittedName>
        <fullName evidence="8">F420-dependent methylene-tetrahydromethanopterin reductase</fullName>
    </submittedName>
</protein>
<accession>A0A191WC07</accession>